<protein>
    <submittedName>
        <fullName evidence="1">Uncharacterized protein</fullName>
    </submittedName>
</protein>
<dbReference type="Proteomes" id="UP000091857">
    <property type="component" value="Chromosome 15"/>
</dbReference>
<organism evidence="1 2">
    <name type="scientific">Manihot esculenta</name>
    <name type="common">Cassava</name>
    <name type="synonym">Jatropha manihot</name>
    <dbReference type="NCBI Taxonomy" id="3983"/>
    <lineage>
        <taxon>Eukaryota</taxon>
        <taxon>Viridiplantae</taxon>
        <taxon>Streptophyta</taxon>
        <taxon>Embryophyta</taxon>
        <taxon>Tracheophyta</taxon>
        <taxon>Spermatophyta</taxon>
        <taxon>Magnoliopsida</taxon>
        <taxon>eudicotyledons</taxon>
        <taxon>Gunneridae</taxon>
        <taxon>Pentapetalae</taxon>
        <taxon>rosids</taxon>
        <taxon>fabids</taxon>
        <taxon>Malpighiales</taxon>
        <taxon>Euphorbiaceae</taxon>
        <taxon>Crotonoideae</taxon>
        <taxon>Manihoteae</taxon>
        <taxon>Manihot</taxon>
    </lineage>
</organism>
<dbReference type="EMBL" id="CM004401">
    <property type="protein sequence ID" value="KAG8636760.1"/>
    <property type="molecule type" value="Genomic_DNA"/>
</dbReference>
<evidence type="ECO:0000313" key="2">
    <source>
        <dbReference type="Proteomes" id="UP000091857"/>
    </source>
</evidence>
<proteinExistence type="predicted"/>
<accession>A0ACB7G949</accession>
<gene>
    <name evidence="1" type="ORF">MANES_15G035050v8</name>
</gene>
<reference evidence="2" key="1">
    <citation type="journal article" date="2016" name="Nat. Biotechnol.">
        <title>Sequencing wild and cultivated cassava and related species reveals extensive interspecific hybridization and genetic diversity.</title>
        <authorList>
            <person name="Bredeson J.V."/>
            <person name="Lyons J.B."/>
            <person name="Prochnik S.E."/>
            <person name="Wu G.A."/>
            <person name="Ha C.M."/>
            <person name="Edsinger-Gonzales E."/>
            <person name="Grimwood J."/>
            <person name="Schmutz J."/>
            <person name="Rabbi I.Y."/>
            <person name="Egesi C."/>
            <person name="Nauluvula P."/>
            <person name="Lebot V."/>
            <person name="Ndunguru J."/>
            <person name="Mkamilo G."/>
            <person name="Bart R.S."/>
            <person name="Setter T.L."/>
            <person name="Gleadow R.M."/>
            <person name="Kulakow P."/>
            <person name="Ferguson M.E."/>
            <person name="Rounsley S."/>
            <person name="Rokhsar D.S."/>
        </authorList>
    </citation>
    <scope>NUCLEOTIDE SEQUENCE [LARGE SCALE GENOMIC DNA]</scope>
    <source>
        <strain evidence="2">cv. AM560-2</strain>
    </source>
</reference>
<evidence type="ECO:0000313" key="1">
    <source>
        <dbReference type="EMBL" id="KAG8636760.1"/>
    </source>
</evidence>
<comment type="caution">
    <text evidence="1">The sequence shown here is derived from an EMBL/GenBank/DDBJ whole genome shotgun (WGS) entry which is preliminary data.</text>
</comment>
<name>A0ACB7G949_MANES</name>
<sequence length="570" mass="64222">MAEVKTTVTDVIPVMTKITEHKLNGSNFLDWSKTIRIYLRSIAMDDHLTKDPPTDETRRDWMRDDARLFLQIQNSIHSEVISLINYCEFVKKLMEYLKFLYSDKENISCIYDVCKAFYRVQKNDKTLTSYFMDFKRVYKELNVLMPFSTDVKTQQAQREQMTVMSFLTGLPLEFESAKSHILFDSEISSLHDVFIRVLRTKSLIPSHPTSALVSRNDSGRQNNRGGQRGGFNAGKRSQHSGKTGSTSDSGGIICYYCREPGHTKKTCQKLQNKNQRTQMAHMAVEAPSDQGILISEDEYAQFTQYQASLKSSNSSSITAIAKSGNSTACLVSSSSKWVIDSGATEHMSGNSTLLSNLESHASTSYVTLADGTKSFVISSGHVNLTPSLSVSSVLCLPKFAFNLLSVSKLTRALNCCASFFPDHCIFQDLLTKQIIGRGRESEGLYVLDQQLPRSLACSTRLTPFVHCRLEHPSLSALKKLYPQFHSLSVLDCESCQFAKHHHLPSVSRVNKRASSPFELVHSDVWGPCPIVSKSGFKYFVTFVDYFSRTTWLFLMKSRSELFSYLLCVLC</sequence>
<keyword evidence="2" id="KW-1185">Reference proteome</keyword>